<dbReference type="RefSeq" id="WP_015182264.1">
    <property type="nucleotide sequence ID" value="NC_019738.1"/>
</dbReference>
<dbReference type="KEGG" id="mic:Mic7113_2307"/>
<gene>
    <name evidence="1" type="ORF">Mic7113_2307</name>
</gene>
<dbReference type="eggNOG" id="COG1719">
    <property type="taxonomic scope" value="Bacteria"/>
</dbReference>
<name>K9WD28_9CYAN</name>
<keyword evidence="2" id="KW-1185">Reference proteome</keyword>
<dbReference type="EMBL" id="CP003630">
    <property type="protein sequence ID" value="AFZ18113.1"/>
    <property type="molecule type" value="Genomic_DNA"/>
</dbReference>
<evidence type="ECO:0000313" key="2">
    <source>
        <dbReference type="Proteomes" id="UP000010471"/>
    </source>
</evidence>
<dbReference type="SUPFAM" id="SSF111126">
    <property type="entry name" value="Ligand-binding domain in the NO signalling and Golgi transport"/>
    <property type="match status" value="1"/>
</dbReference>
<organism evidence="1 2">
    <name type="scientific">Allocoleopsis franciscana PCC 7113</name>
    <dbReference type="NCBI Taxonomy" id="1173027"/>
    <lineage>
        <taxon>Bacteria</taxon>
        <taxon>Bacillati</taxon>
        <taxon>Cyanobacteriota</taxon>
        <taxon>Cyanophyceae</taxon>
        <taxon>Coleofasciculales</taxon>
        <taxon>Coleofasciculaceae</taxon>
        <taxon>Allocoleopsis</taxon>
        <taxon>Allocoleopsis franciscana</taxon>
    </lineage>
</organism>
<sequence length="156" mass="16741">MPLDIKRDQLGQFSSIDAFRAVVEGMSETLGEKATGVALVAAGRLRGKKLADELGLKGATQNLEDATQQITKVLGAEGSRLCIIDKIEITDDVVKVYTSETLCAVGGNGNTPPRCTFTLGIVWGIMTELLQKKLKGSHTESILHGGAYDVFEFTQI</sequence>
<dbReference type="OrthoDB" id="573193at2"/>
<evidence type="ECO:0008006" key="3">
    <source>
        <dbReference type="Google" id="ProtNLM"/>
    </source>
</evidence>
<dbReference type="HOGENOM" id="CLU_142064_0_0_3"/>
<proteinExistence type="predicted"/>
<dbReference type="STRING" id="1173027.Mic7113_2307"/>
<reference evidence="1 2" key="1">
    <citation type="submission" date="2012-06" db="EMBL/GenBank/DDBJ databases">
        <title>Finished chromosome of genome of Microcoleus sp. PCC 7113.</title>
        <authorList>
            <consortium name="US DOE Joint Genome Institute"/>
            <person name="Gugger M."/>
            <person name="Coursin T."/>
            <person name="Rippka R."/>
            <person name="Tandeau De Marsac N."/>
            <person name="Huntemann M."/>
            <person name="Wei C.-L."/>
            <person name="Han J."/>
            <person name="Detter J.C."/>
            <person name="Han C."/>
            <person name="Tapia R."/>
            <person name="Chen A."/>
            <person name="Kyrpides N."/>
            <person name="Mavromatis K."/>
            <person name="Markowitz V."/>
            <person name="Szeto E."/>
            <person name="Ivanova N."/>
            <person name="Pagani I."/>
            <person name="Pati A."/>
            <person name="Goodwin L."/>
            <person name="Nordberg H.P."/>
            <person name="Cantor M.N."/>
            <person name="Hua S.X."/>
            <person name="Woyke T."/>
            <person name="Kerfeld C.A."/>
        </authorList>
    </citation>
    <scope>NUCLEOTIDE SEQUENCE [LARGE SCALE GENOMIC DNA]</scope>
    <source>
        <strain evidence="1 2">PCC 7113</strain>
    </source>
</reference>
<dbReference type="Proteomes" id="UP000010471">
    <property type="component" value="Chromosome"/>
</dbReference>
<dbReference type="AlphaFoldDB" id="K9WD28"/>
<dbReference type="InterPro" id="IPR024096">
    <property type="entry name" value="NO_sig/Golgi_transp_ligand-bd"/>
</dbReference>
<accession>K9WD28</accession>
<evidence type="ECO:0000313" key="1">
    <source>
        <dbReference type="EMBL" id="AFZ18113.1"/>
    </source>
</evidence>
<dbReference type="Gene3D" id="3.30.1380.20">
    <property type="entry name" value="Trafficking protein particle complex subunit 3"/>
    <property type="match status" value="1"/>
</dbReference>
<protein>
    <recommendedName>
        <fullName evidence="3">Hydrocarbon binding protein (Contains V4R domain)</fullName>
    </recommendedName>
</protein>